<comment type="caution">
    <text evidence="1">The sequence shown here is derived from an EMBL/GenBank/DDBJ whole genome shotgun (WGS) entry which is preliminary data.</text>
</comment>
<sequence>MGFNELAPSKGPLQPTSLQWISITHPLQWVSIICLPPVGHHKSPPVGLHDPPPFNGFP</sequence>
<dbReference type="AlphaFoldDB" id="A0A9X9M9R5"/>
<dbReference type="Proteomes" id="UP000269945">
    <property type="component" value="Unassembled WGS sequence"/>
</dbReference>
<feature type="non-terminal residue" evidence="1">
    <location>
        <position position="58"/>
    </location>
</feature>
<keyword evidence="2" id="KW-1185">Reference proteome</keyword>
<evidence type="ECO:0000313" key="2">
    <source>
        <dbReference type="Proteomes" id="UP000269945"/>
    </source>
</evidence>
<organism evidence="1 2">
    <name type="scientific">Gulo gulo</name>
    <name type="common">Wolverine</name>
    <name type="synonym">Gluton</name>
    <dbReference type="NCBI Taxonomy" id="48420"/>
    <lineage>
        <taxon>Eukaryota</taxon>
        <taxon>Metazoa</taxon>
        <taxon>Chordata</taxon>
        <taxon>Craniata</taxon>
        <taxon>Vertebrata</taxon>
        <taxon>Euteleostomi</taxon>
        <taxon>Mammalia</taxon>
        <taxon>Eutheria</taxon>
        <taxon>Laurasiatheria</taxon>
        <taxon>Carnivora</taxon>
        <taxon>Caniformia</taxon>
        <taxon>Musteloidea</taxon>
        <taxon>Mustelidae</taxon>
        <taxon>Guloninae</taxon>
        <taxon>Gulo</taxon>
    </lineage>
</organism>
<name>A0A9X9M9R5_GULGU</name>
<protein>
    <submittedName>
        <fullName evidence="1">Uncharacterized protein</fullName>
    </submittedName>
</protein>
<proteinExistence type="predicted"/>
<evidence type="ECO:0000313" key="1">
    <source>
        <dbReference type="EMBL" id="VCX40167.1"/>
    </source>
</evidence>
<accession>A0A9X9M9R5</accession>
<gene>
    <name evidence="1" type="ORF">BN2614_LOCUS3</name>
</gene>
<dbReference type="EMBL" id="CYRY02044943">
    <property type="protein sequence ID" value="VCX40167.1"/>
    <property type="molecule type" value="Genomic_DNA"/>
</dbReference>
<reference evidence="1 2" key="1">
    <citation type="submission" date="2018-10" db="EMBL/GenBank/DDBJ databases">
        <authorList>
            <person name="Ekblom R."/>
            <person name="Jareborg N."/>
        </authorList>
    </citation>
    <scope>NUCLEOTIDE SEQUENCE [LARGE SCALE GENOMIC DNA]</scope>
    <source>
        <tissue evidence="1">Muscle</tissue>
    </source>
</reference>